<dbReference type="Gene3D" id="3.20.20.140">
    <property type="entry name" value="Metal-dependent hydrolases"/>
    <property type="match status" value="1"/>
</dbReference>
<sequence>MGYRGQTNQIRSKCKWSPYEGMTFAGQVTKTLLRGRVIFSEGQIQGVPLGQPLLYDYHKNTKNYKWAMTK</sequence>
<dbReference type="InterPro" id="IPR011059">
    <property type="entry name" value="Metal-dep_hydrolase_composite"/>
</dbReference>
<reference evidence="1" key="2">
    <citation type="submission" date="2020-09" db="EMBL/GenBank/DDBJ databases">
        <authorList>
            <person name="Sun Q."/>
            <person name="Zhou Y."/>
        </authorList>
    </citation>
    <scope>NUCLEOTIDE SEQUENCE</scope>
    <source>
        <strain evidence="1">CGMCC 1.15179</strain>
    </source>
</reference>
<protein>
    <submittedName>
        <fullName evidence="1">Uncharacterized protein</fullName>
    </submittedName>
</protein>
<accession>A0A8J2YAC1</accession>
<gene>
    <name evidence="1" type="ORF">GCM10011571_33790</name>
</gene>
<comment type="caution">
    <text evidence="1">The sequence shown here is derived from an EMBL/GenBank/DDBJ whole genome shotgun (WGS) entry which is preliminary data.</text>
</comment>
<dbReference type="AlphaFoldDB" id="A0A8J2YAC1"/>
<organism evidence="1 2">
    <name type="scientific">Marinithermofilum abyssi</name>
    <dbReference type="NCBI Taxonomy" id="1571185"/>
    <lineage>
        <taxon>Bacteria</taxon>
        <taxon>Bacillati</taxon>
        <taxon>Bacillota</taxon>
        <taxon>Bacilli</taxon>
        <taxon>Bacillales</taxon>
        <taxon>Thermoactinomycetaceae</taxon>
        <taxon>Marinithermofilum</taxon>
    </lineage>
</organism>
<reference evidence="1" key="1">
    <citation type="journal article" date="2014" name="Int. J. Syst. Evol. Microbiol.">
        <title>Complete genome sequence of Corynebacterium casei LMG S-19264T (=DSM 44701T), isolated from a smear-ripened cheese.</title>
        <authorList>
            <consortium name="US DOE Joint Genome Institute (JGI-PGF)"/>
            <person name="Walter F."/>
            <person name="Albersmeier A."/>
            <person name="Kalinowski J."/>
            <person name="Ruckert C."/>
        </authorList>
    </citation>
    <scope>NUCLEOTIDE SEQUENCE</scope>
    <source>
        <strain evidence="1">CGMCC 1.15179</strain>
    </source>
</reference>
<dbReference type="SUPFAM" id="SSF51338">
    <property type="entry name" value="Composite domain of metallo-dependent hydrolases"/>
    <property type="match status" value="1"/>
</dbReference>
<evidence type="ECO:0000313" key="2">
    <source>
        <dbReference type="Proteomes" id="UP000625210"/>
    </source>
</evidence>
<proteinExistence type="predicted"/>
<dbReference type="Proteomes" id="UP000625210">
    <property type="component" value="Unassembled WGS sequence"/>
</dbReference>
<keyword evidence="2" id="KW-1185">Reference proteome</keyword>
<dbReference type="EMBL" id="BMHQ01000019">
    <property type="protein sequence ID" value="GGE28910.1"/>
    <property type="molecule type" value="Genomic_DNA"/>
</dbReference>
<dbReference type="GO" id="GO:0016810">
    <property type="term" value="F:hydrolase activity, acting on carbon-nitrogen (but not peptide) bonds"/>
    <property type="evidence" value="ECO:0007669"/>
    <property type="project" value="InterPro"/>
</dbReference>
<name>A0A8J2YAC1_9BACL</name>
<evidence type="ECO:0000313" key="1">
    <source>
        <dbReference type="EMBL" id="GGE28910.1"/>
    </source>
</evidence>